<dbReference type="Pfam" id="PF03732">
    <property type="entry name" value="Retrotrans_gag"/>
    <property type="match status" value="1"/>
</dbReference>
<dbReference type="EMBL" id="HQ186251">
    <property type="protein sequence ID" value="ADX31265.1"/>
    <property type="molecule type" value="Genomic_DNA"/>
</dbReference>
<dbReference type="CDD" id="cd00303">
    <property type="entry name" value="retropepsin_like"/>
    <property type="match status" value="1"/>
</dbReference>
<dbReference type="GO" id="GO:0006508">
    <property type="term" value="P:proteolysis"/>
    <property type="evidence" value="ECO:0007669"/>
    <property type="project" value="InterPro"/>
</dbReference>
<dbReference type="InterPro" id="IPR041588">
    <property type="entry name" value="Integrase_H2C2"/>
</dbReference>
<dbReference type="SUPFAM" id="SSF56672">
    <property type="entry name" value="DNA/RNA polymerases"/>
    <property type="match status" value="1"/>
</dbReference>
<evidence type="ECO:0000256" key="8">
    <source>
        <dbReference type="ARBA" id="ARBA00023268"/>
    </source>
</evidence>
<accession>F1C3E6</accession>
<proteinExistence type="predicted"/>
<dbReference type="FunFam" id="3.30.70.270:FF:000020">
    <property type="entry name" value="Transposon Tf2-6 polyprotein-like Protein"/>
    <property type="match status" value="1"/>
</dbReference>
<evidence type="ECO:0000313" key="11">
    <source>
        <dbReference type="EMBL" id="ADX31265.1"/>
    </source>
</evidence>
<dbReference type="Pfam" id="PF08284">
    <property type="entry name" value="RVP_2"/>
    <property type="match status" value="1"/>
</dbReference>
<dbReference type="PANTHER" id="PTHR37984:SF5">
    <property type="entry name" value="PROTEIN NYNRIN-LIKE"/>
    <property type="match status" value="1"/>
</dbReference>
<evidence type="ECO:0000256" key="2">
    <source>
        <dbReference type="ARBA" id="ARBA00022695"/>
    </source>
</evidence>
<dbReference type="GO" id="GO:0004519">
    <property type="term" value="F:endonuclease activity"/>
    <property type="evidence" value="ECO:0007669"/>
    <property type="project" value="UniProtKB-KW"/>
</dbReference>
<dbReference type="Gene3D" id="3.30.70.270">
    <property type="match status" value="2"/>
</dbReference>
<dbReference type="ExpressionAtlas" id="F1C3E6">
    <property type="expression patterns" value="baseline"/>
</dbReference>
<keyword evidence="2" id="KW-0548">Nucleotidyltransferase</keyword>
<dbReference type="CDD" id="cd09274">
    <property type="entry name" value="RNase_HI_RT_Ty3"/>
    <property type="match status" value="1"/>
</dbReference>
<dbReference type="Pfam" id="PF17919">
    <property type="entry name" value="RT_RNaseH_2"/>
    <property type="match status" value="1"/>
</dbReference>
<feature type="compositionally biased region" description="Basic and acidic residues" evidence="9">
    <location>
        <begin position="357"/>
        <end position="379"/>
    </location>
</feature>
<evidence type="ECO:0000256" key="7">
    <source>
        <dbReference type="ARBA" id="ARBA00022908"/>
    </source>
</evidence>
<dbReference type="Pfam" id="PF17921">
    <property type="entry name" value="Integrase_H2C2"/>
    <property type="match status" value="1"/>
</dbReference>
<keyword evidence="5" id="KW-0460">Magnesium</keyword>
<dbReference type="PROSITE" id="PS50878">
    <property type="entry name" value="RT_POL"/>
    <property type="match status" value="1"/>
</dbReference>
<evidence type="ECO:0000256" key="4">
    <source>
        <dbReference type="ARBA" id="ARBA00022759"/>
    </source>
</evidence>
<feature type="region of interest" description="Disordered" evidence="9">
    <location>
        <begin position="344"/>
        <end position="379"/>
    </location>
</feature>
<dbReference type="Gene3D" id="2.40.70.10">
    <property type="entry name" value="Acid Proteases"/>
    <property type="match status" value="1"/>
</dbReference>
<dbReference type="AlphaFoldDB" id="F1C3E6"/>
<dbReference type="GO" id="GO:0015074">
    <property type="term" value="P:DNA integration"/>
    <property type="evidence" value="ECO:0007669"/>
    <property type="project" value="UniProtKB-KW"/>
</dbReference>
<dbReference type="CDD" id="cd01647">
    <property type="entry name" value="RT_LTR"/>
    <property type="match status" value="1"/>
</dbReference>
<reference evidence="11" key="2">
    <citation type="journal article" date="2011" name="G3 (Bethesda)">
        <title>A novel retrotransposon inserted in the dominant Vrn-B1 allele confers spring growth habit in tetraploid wheat (Triticum turgidum L.).</title>
        <authorList>
            <person name="Chu C.C."/>
            <person name="Tan C.T."/>
            <person name="Yu G.T."/>
            <person name="Zhong S."/>
            <person name="Xu S.S."/>
            <person name="Yan L."/>
        </authorList>
    </citation>
    <scope>NUCLEOTIDE SEQUENCE</scope>
</reference>
<organism evidence="11">
    <name type="scientific">Triticum aestivum</name>
    <name type="common">Wheat</name>
    <dbReference type="NCBI Taxonomy" id="4565"/>
    <lineage>
        <taxon>Eukaryota</taxon>
        <taxon>Viridiplantae</taxon>
        <taxon>Streptophyta</taxon>
        <taxon>Embryophyta</taxon>
        <taxon>Tracheophyta</taxon>
        <taxon>Spermatophyta</taxon>
        <taxon>Magnoliopsida</taxon>
        <taxon>Liliopsida</taxon>
        <taxon>Poales</taxon>
        <taxon>Poaceae</taxon>
        <taxon>BOP clade</taxon>
        <taxon>Pooideae</taxon>
        <taxon>Triticodae</taxon>
        <taxon>Triticeae</taxon>
        <taxon>Triticinae</taxon>
        <taxon>Triticum</taxon>
    </lineage>
</organism>
<dbReference type="InterPro" id="IPR043128">
    <property type="entry name" value="Rev_trsase/Diguanyl_cyclase"/>
</dbReference>
<dbReference type="InterPro" id="IPR050951">
    <property type="entry name" value="Retrovirus_Pol_polyprotein"/>
</dbReference>
<evidence type="ECO:0000256" key="6">
    <source>
        <dbReference type="ARBA" id="ARBA00022884"/>
    </source>
</evidence>
<evidence type="ECO:0000256" key="9">
    <source>
        <dbReference type="SAM" id="MobiDB-lite"/>
    </source>
</evidence>
<protein>
    <recommendedName>
        <fullName evidence="10">Reverse transcriptase domain-containing protein</fullName>
    </recommendedName>
</protein>
<dbReference type="InterPro" id="IPR041577">
    <property type="entry name" value="RT_RNaseH_2"/>
</dbReference>
<dbReference type="InterPro" id="IPR001969">
    <property type="entry name" value="Aspartic_peptidase_AS"/>
</dbReference>
<feature type="region of interest" description="Disordered" evidence="9">
    <location>
        <begin position="115"/>
        <end position="144"/>
    </location>
</feature>
<keyword evidence="4" id="KW-0378">Hydrolase</keyword>
<dbReference type="GO" id="GO:0003723">
    <property type="term" value="F:RNA binding"/>
    <property type="evidence" value="ECO:0007669"/>
    <property type="project" value="UniProtKB-KW"/>
</dbReference>
<dbReference type="SUPFAM" id="SSF50630">
    <property type="entry name" value="Acid proteases"/>
    <property type="match status" value="1"/>
</dbReference>
<dbReference type="Gene3D" id="1.10.340.70">
    <property type="match status" value="1"/>
</dbReference>
<dbReference type="InterPro" id="IPR000477">
    <property type="entry name" value="RT_dom"/>
</dbReference>
<keyword evidence="3" id="KW-0540">Nuclease</keyword>
<dbReference type="InterPro" id="IPR043502">
    <property type="entry name" value="DNA/RNA_pol_sf"/>
</dbReference>
<evidence type="ECO:0000256" key="5">
    <source>
        <dbReference type="ARBA" id="ARBA00022842"/>
    </source>
</evidence>
<keyword evidence="8" id="KW-0511">Multifunctional enzyme</keyword>
<reference evidence="11" key="1">
    <citation type="submission" date="2010-08" db="EMBL/GenBank/DDBJ databases">
        <authorList>
            <person name="Chu C."/>
            <person name="Tan C."/>
            <person name="Zhong S."/>
            <person name="Xu S.S."/>
            <person name="Yan L."/>
        </authorList>
    </citation>
    <scope>NUCLEOTIDE SEQUENCE</scope>
</reference>
<dbReference type="InterPro" id="IPR021109">
    <property type="entry name" value="Peptidase_aspartic_dom_sf"/>
</dbReference>
<dbReference type="PROSITE" id="PS00141">
    <property type="entry name" value="ASP_PROTEASE"/>
    <property type="match status" value="1"/>
</dbReference>
<keyword evidence="1" id="KW-0808">Transferase</keyword>
<evidence type="ECO:0000259" key="10">
    <source>
        <dbReference type="PROSITE" id="PS50878"/>
    </source>
</evidence>
<keyword evidence="7" id="KW-0229">DNA integration</keyword>
<sequence length="1231" mass="136874">MEEQLAALAKAVNDGRTADEARLEAIQTSLELWRPAVTNLQQQLNELQSQVGRIALHPALADPQQPPVEQVVHGAPTESAGDFEHHGPSGHGEIDKTGGRAHGVVTTLAPPPVKGAYSSQSIIPASPRGDSGPEAERRGTQDNPFVPFAHHAHWALPKMDFPSFDGENPQFWKTKCEKYFDVYGVAPDLWVRLATLNFTGTAARWLQLHETQSTSFTWASLCEALCHKFGREQYQSHLRQFNTLRQSGTVADYMTRFEELMHHILAHNPAFDSVYFTTQFLDGLKGEIRAVVMLHQPKDLDSAFSLATLQEELMEALPRREYKRQDAANQRSPAQRPLLAIGAPPVRQVLPGPPPAAEDRRAIDAANPPDRRDQGRGDDRVAALRNYRRARGLCFKCGERWGQGHQCGPTVQLHVVEELLELLQADQGVPVVPDPDSDEDVLMCISKGATTGQTTPRTVRLLGQIGGQEMLILVDSGSSHSFLSDTVVARLQLPIQAMSTVAVKIADGGTLSCSGVVPECRWKTQGHEFVTDLRVLALGCYDMIVGMDWLESCGPMWIDWSAKQLIFNHGGQQIQLAGVQTQLRQVQPISSAQLCALEEANAVAHIICLHAVGDDVVVEHIPVEVQAVLQEYSVVFEKPTDLPPHRAWDHAIPIIPGAKPVNIRPYRYTPEQKTEIELQVKEMLKAGLIVPSTSPFSSPVLLVKKKDMTWRLCVDYRHLNAITLKSTYPLPVIDELLDELAGSCWFSKMDLRAGYHQIRLREEDEPKTAFTTHQGHFQFRVLPYGVTGGPATFQGGMNTVLGPLLRHGVCVFMDDILTHSATLEGHVELLRQVLSILAQHGLKVKMSKCSFAQRKIDFLGHTISKEGVTTDESKIATVRDWPRPGSVRELRGFLGLAGYYRKFVRNFGVISRPLTDMLKKGTLFIWTPLAETAFAELKQALIQAPVLALPDFNKKFVVETDASAKGVGAVLMQDFHPLAYLSKALAPRNLGLSAYEKECLALILAVDHWRPYLQHAEFLVRTDQKSLLNLTDQRLNTPIQQRAFTKLVGLQFQIQYKAGITNKAADALSRREHDTEAAVAAISICKPAWLEAVAVSYREDKEIQDKMAQIALDPGSDSDYSLKDGVMRYKGRIWIGSDSMIQQSLVKALHDSAVGGHSGFYATYHRIKNLFFWKGMKAQIKQYVKECVTCQRAKTERIAPAGLLQPLPIPKRPWAVISLDFIEGLPKIRRP</sequence>
<keyword evidence="6" id="KW-0694">RNA-binding</keyword>
<evidence type="ECO:0000256" key="3">
    <source>
        <dbReference type="ARBA" id="ARBA00022722"/>
    </source>
</evidence>
<dbReference type="PANTHER" id="PTHR37984">
    <property type="entry name" value="PROTEIN CBG26694"/>
    <property type="match status" value="1"/>
</dbReference>
<name>F1C3E6_WHEAT</name>
<dbReference type="GO" id="GO:0004190">
    <property type="term" value="F:aspartic-type endopeptidase activity"/>
    <property type="evidence" value="ECO:0007669"/>
    <property type="project" value="InterPro"/>
</dbReference>
<evidence type="ECO:0000256" key="1">
    <source>
        <dbReference type="ARBA" id="ARBA00022679"/>
    </source>
</evidence>
<feature type="domain" description="Reverse transcriptase" evidence="10">
    <location>
        <begin position="684"/>
        <end position="863"/>
    </location>
</feature>
<dbReference type="GO" id="GO:0016779">
    <property type="term" value="F:nucleotidyltransferase activity"/>
    <property type="evidence" value="ECO:0007669"/>
    <property type="project" value="UniProtKB-KW"/>
</dbReference>
<keyword evidence="4" id="KW-0255">Endonuclease</keyword>
<dbReference type="Gene3D" id="3.10.10.10">
    <property type="entry name" value="HIV Type 1 Reverse Transcriptase, subunit A, domain 1"/>
    <property type="match status" value="1"/>
</dbReference>
<dbReference type="InterPro" id="IPR005162">
    <property type="entry name" value="Retrotrans_gag_dom"/>
</dbReference>
<dbReference type="Pfam" id="PF00078">
    <property type="entry name" value="RVT_1"/>
    <property type="match status" value="1"/>
</dbReference>